<sequence length="144" mass="15828">MAKQIKENSDGNLCLRLIGIVCLLLVSINSIAQDKIVRKALLTADIGNRVIKKVDVKEIKFKPGQQSGFHKHPCPVVSYIVSGTVLFQIEGGVSKTLKAGDVAFEPAGKPVIHFDNASKTKPLIFIPYYLINDEKELIEMLPAK</sequence>
<evidence type="ECO:0000256" key="1">
    <source>
        <dbReference type="SAM" id="Phobius"/>
    </source>
</evidence>
<organism evidence="3 4">
    <name type="scientific">Pedobacter punctiformis</name>
    <dbReference type="NCBI Taxonomy" id="3004097"/>
    <lineage>
        <taxon>Bacteria</taxon>
        <taxon>Pseudomonadati</taxon>
        <taxon>Bacteroidota</taxon>
        <taxon>Sphingobacteriia</taxon>
        <taxon>Sphingobacteriales</taxon>
        <taxon>Sphingobacteriaceae</taxon>
        <taxon>Pedobacter</taxon>
    </lineage>
</organism>
<dbReference type="SUPFAM" id="SSF51182">
    <property type="entry name" value="RmlC-like cupins"/>
    <property type="match status" value="1"/>
</dbReference>
<dbReference type="Proteomes" id="UP001144347">
    <property type="component" value="Unassembled WGS sequence"/>
</dbReference>
<evidence type="ECO:0000259" key="2">
    <source>
        <dbReference type="Pfam" id="PF07883"/>
    </source>
</evidence>
<evidence type="ECO:0000313" key="3">
    <source>
        <dbReference type="EMBL" id="MCZ4245767.1"/>
    </source>
</evidence>
<dbReference type="Gene3D" id="2.60.120.10">
    <property type="entry name" value="Jelly Rolls"/>
    <property type="match status" value="1"/>
</dbReference>
<keyword evidence="1" id="KW-1133">Transmembrane helix</keyword>
<dbReference type="PANTHER" id="PTHR38599">
    <property type="entry name" value="CUPIN DOMAIN PROTEIN (AFU_ORTHOLOGUE AFUA_3G13620)"/>
    <property type="match status" value="1"/>
</dbReference>
<dbReference type="InterPro" id="IPR013096">
    <property type="entry name" value="Cupin_2"/>
</dbReference>
<name>A0ABT4LCW8_9SPHI</name>
<dbReference type="RefSeq" id="WP_269428814.1">
    <property type="nucleotide sequence ID" value="NZ_JAPWGM010000007.1"/>
</dbReference>
<feature type="domain" description="Cupin type-2" evidence="2">
    <location>
        <begin position="59"/>
        <end position="125"/>
    </location>
</feature>
<dbReference type="InterPro" id="IPR011051">
    <property type="entry name" value="RmlC_Cupin_sf"/>
</dbReference>
<keyword evidence="1" id="KW-0812">Transmembrane</keyword>
<dbReference type="Pfam" id="PF07883">
    <property type="entry name" value="Cupin_2"/>
    <property type="match status" value="1"/>
</dbReference>
<reference evidence="3" key="1">
    <citation type="submission" date="2022-12" db="EMBL/GenBank/DDBJ databases">
        <title>Genome sequence of HCMS5-2.</title>
        <authorList>
            <person name="Woo H."/>
        </authorList>
    </citation>
    <scope>NUCLEOTIDE SEQUENCE</scope>
    <source>
        <strain evidence="3">HCMS5-2</strain>
    </source>
</reference>
<feature type="transmembrane region" description="Helical" evidence="1">
    <location>
        <begin position="12"/>
        <end position="32"/>
    </location>
</feature>
<protein>
    <submittedName>
        <fullName evidence="3">Cupin domain-containing protein</fullName>
    </submittedName>
</protein>
<dbReference type="PANTHER" id="PTHR38599:SF1">
    <property type="entry name" value="CUPIN DOMAIN PROTEIN (AFU_ORTHOLOGUE AFUA_3G13620)"/>
    <property type="match status" value="1"/>
</dbReference>
<dbReference type="InterPro" id="IPR014710">
    <property type="entry name" value="RmlC-like_jellyroll"/>
</dbReference>
<proteinExistence type="predicted"/>
<dbReference type="EMBL" id="JAPWGM010000007">
    <property type="protein sequence ID" value="MCZ4245767.1"/>
    <property type="molecule type" value="Genomic_DNA"/>
</dbReference>
<keyword evidence="4" id="KW-1185">Reference proteome</keyword>
<comment type="caution">
    <text evidence="3">The sequence shown here is derived from an EMBL/GenBank/DDBJ whole genome shotgun (WGS) entry which is preliminary data.</text>
</comment>
<keyword evidence="1" id="KW-0472">Membrane</keyword>
<evidence type="ECO:0000313" key="4">
    <source>
        <dbReference type="Proteomes" id="UP001144347"/>
    </source>
</evidence>
<gene>
    <name evidence="3" type="ORF">O0955_17285</name>
</gene>
<accession>A0ABT4LCW8</accession>